<organism evidence="4 5">
    <name type="scientific">Lophium mytilinum</name>
    <dbReference type="NCBI Taxonomy" id="390894"/>
    <lineage>
        <taxon>Eukaryota</taxon>
        <taxon>Fungi</taxon>
        <taxon>Dikarya</taxon>
        <taxon>Ascomycota</taxon>
        <taxon>Pezizomycotina</taxon>
        <taxon>Dothideomycetes</taxon>
        <taxon>Pleosporomycetidae</taxon>
        <taxon>Mytilinidiales</taxon>
        <taxon>Mytilinidiaceae</taxon>
        <taxon>Lophium</taxon>
    </lineage>
</organism>
<evidence type="ECO:0000313" key="5">
    <source>
        <dbReference type="Proteomes" id="UP000799750"/>
    </source>
</evidence>
<dbReference type="AlphaFoldDB" id="A0A6A6QCK2"/>
<dbReference type="EMBL" id="MU004198">
    <property type="protein sequence ID" value="KAF2489819.1"/>
    <property type="molecule type" value="Genomic_DNA"/>
</dbReference>
<dbReference type="Proteomes" id="UP000799750">
    <property type="component" value="Unassembled WGS sequence"/>
</dbReference>
<reference evidence="4" key="1">
    <citation type="journal article" date="2020" name="Stud. Mycol.">
        <title>101 Dothideomycetes genomes: a test case for predicting lifestyles and emergence of pathogens.</title>
        <authorList>
            <person name="Haridas S."/>
            <person name="Albert R."/>
            <person name="Binder M."/>
            <person name="Bloem J."/>
            <person name="Labutti K."/>
            <person name="Salamov A."/>
            <person name="Andreopoulos B."/>
            <person name="Baker S."/>
            <person name="Barry K."/>
            <person name="Bills G."/>
            <person name="Bluhm B."/>
            <person name="Cannon C."/>
            <person name="Castanera R."/>
            <person name="Culley D."/>
            <person name="Daum C."/>
            <person name="Ezra D."/>
            <person name="Gonzalez J."/>
            <person name="Henrissat B."/>
            <person name="Kuo A."/>
            <person name="Liang C."/>
            <person name="Lipzen A."/>
            <person name="Lutzoni F."/>
            <person name="Magnuson J."/>
            <person name="Mondo S."/>
            <person name="Nolan M."/>
            <person name="Ohm R."/>
            <person name="Pangilinan J."/>
            <person name="Park H.-J."/>
            <person name="Ramirez L."/>
            <person name="Alfaro M."/>
            <person name="Sun H."/>
            <person name="Tritt A."/>
            <person name="Yoshinaga Y."/>
            <person name="Zwiers L.-H."/>
            <person name="Turgeon B."/>
            <person name="Goodwin S."/>
            <person name="Spatafora J."/>
            <person name="Crous P."/>
            <person name="Grigoriev I."/>
        </authorList>
    </citation>
    <scope>NUCLEOTIDE SEQUENCE</scope>
    <source>
        <strain evidence="4">CBS 269.34</strain>
    </source>
</reference>
<evidence type="ECO:0000259" key="3">
    <source>
        <dbReference type="Pfam" id="PF26640"/>
    </source>
</evidence>
<name>A0A6A6QCK2_9PEZI</name>
<gene>
    <name evidence="4" type="ORF">BU16DRAFT_566919</name>
</gene>
<dbReference type="Pfam" id="PF26640">
    <property type="entry name" value="DUF8212"/>
    <property type="match status" value="1"/>
</dbReference>
<accession>A0A6A6QCK2</accession>
<dbReference type="InterPro" id="IPR010730">
    <property type="entry name" value="HET"/>
</dbReference>
<evidence type="ECO:0000259" key="2">
    <source>
        <dbReference type="Pfam" id="PF06985"/>
    </source>
</evidence>
<keyword evidence="5" id="KW-1185">Reference proteome</keyword>
<dbReference type="PANTHER" id="PTHR10622">
    <property type="entry name" value="HET DOMAIN-CONTAINING PROTEIN"/>
    <property type="match status" value="1"/>
</dbReference>
<feature type="domain" description="DUF8212" evidence="3">
    <location>
        <begin position="196"/>
        <end position="218"/>
    </location>
</feature>
<dbReference type="PANTHER" id="PTHR10622:SF10">
    <property type="entry name" value="HET DOMAIN-CONTAINING PROTEIN"/>
    <property type="match status" value="1"/>
</dbReference>
<dbReference type="SUPFAM" id="SSF63724">
    <property type="entry name" value="Cytolysin/lectin"/>
    <property type="match status" value="1"/>
</dbReference>
<evidence type="ECO:0000256" key="1">
    <source>
        <dbReference type="SAM" id="MobiDB-lite"/>
    </source>
</evidence>
<proteinExistence type="predicted"/>
<evidence type="ECO:0000313" key="4">
    <source>
        <dbReference type="EMBL" id="KAF2489819.1"/>
    </source>
</evidence>
<protein>
    <submittedName>
        <fullName evidence="4">Uncharacterized protein</fullName>
    </submittedName>
</protein>
<dbReference type="OrthoDB" id="20872at2759"/>
<dbReference type="Pfam" id="PF06985">
    <property type="entry name" value="HET"/>
    <property type="match status" value="1"/>
</dbReference>
<dbReference type="Gene3D" id="2.60.270.20">
    <property type="entry name" value="Cytolysin/lectin"/>
    <property type="match status" value="1"/>
</dbReference>
<dbReference type="InterPro" id="IPR058525">
    <property type="entry name" value="DUF8212"/>
</dbReference>
<feature type="region of interest" description="Disordered" evidence="1">
    <location>
        <begin position="498"/>
        <end position="543"/>
    </location>
</feature>
<sequence>MRLLDTSTLQLKEFMGDRIPPYAILSHRWGDDEVTFNSIQRHYQSAASLPEGTASQKIRKSCEQAASDGFKYIWIDTCCIDKNSSSELSDAINSMYRYNWFTRGWTLQELIAPSSVVFYDEKWEELGTKATLKEPISQITGIPCDVLLGVQSSESSIAQIMSWAANRQTTRQEDLAYCLLGLFDVHMPMLYGEGKNAFVRLQHEIMKSSNDHSLFAWTGPGLERGPFARSPFESAACGSIRRSPPALFEDYEYTLTNRGLRITLPLLRCSKAEDETRVRAILNCGTEDDSRLAICLAIKSSQPNDLVRVENNEIVSCKDTVLRECAKKEIYISPPNDELFDVNAKTRRLHSTQVVVAYEQIAQNGFSVDQKSGEQSFDSWWDTNEVLYLNGNRACGAQMFKHNASGVRFAIVIGTDNSSVWSDVETDIGKHEVLSDVVRDYLVRDRNVRRYNMVKERHDRVTRHLGDQWAVKLAVKSALKNGQEVFATKITVSTAAPEVTQQATQQARKRGRPPRDRSASITKPATKKPRKIPRQALSSSLQS</sequence>
<feature type="domain" description="Heterokaryon incompatibility" evidence="2">
    <location>
        <begin position="22"/>
        <end position="96"/>
    </location>
</feature>
<dbReference type="InterPro" id="IPR015926">
    <property type="entry name" value="Cytolysin/lectin"/>
</dbReference>